<dbReference type="FunFam" id="3.40.50.300:FF:000006">
    <property type="entry name" value="DNA-binding transcriptional regulator NtrC"/>
    <property type="match status" value="1"/>
</dbReference>
<dbReference type="PROSITE" id="PS00675">
    <property type="entry name" value="SIGMA54_INTERACT_1"/>
    <property type="match status" value="1"/>
</dbReference>
<organism evidence="4 5">
    <name type="scientific">Janthinobacterium lividum</name>
    <dbReference type="NCBI Taxonomy" id="29581"/>
    <lineage>
        <taxon>Bacteria</taxon>
        <taxon>Pseudomonadati</taxon>
        <taxon>Pseudomonadota</taxon>
        <taxon>Betaproteobacteria</taxon>
        <taxon>Burkholderiales</taxon>
        <taxon>Oxalobacteraceae</taxon>
        <taxon>Janthinobacterium</taxon>
    </lineage>
</organism>
<evidence type="ECO:0000313" key="4">
    <source>
        <dbReference type="EMBL" id="OHV97686.1"/>
    </source>
</evidence>
<sequence>MTLKVWLEIVQQAAAGSGALLMTALKQAQVTVARRHDGEEGAGIVLFAEADSALLQALPVLCRHASVLAIAACGRSPSCAQQRALMAAGALDVLLWPDDAIDAGPVLARLQRWQAVAQLLASNAVRQQLVGDSAAWTTLLHQVVEMAAFSQASMLITGETGTGKDLLAQLVHRLGNCHGDFTILDCTTLSPELAGSELFGHERGAFTGAAGARDGAFALADGGVLFLDEVGELPLPLQAQLLRAIQERKYKRVGGNTWQPTQFRLVCATNRELEHEVARGAFRADLYYRIAGWRCQTPPLRERQDDILPLARHFLAELGQRPAPPLDAAVREYLLLRDYPGNVRELRQTVTRIWHRHCGPGPITIGALPPEERLLAPPWPDPHFEAAVRRALSLGLNLSDITRCATDLAIRLVLAEEHGNNQRAATRLGVTDRALQIRRKAAACAASSLTPAPPAAKNCPP</sequence>
<proteinExistence type="predicted"/>
<dbReference type="Gene3D" id="3.40.50.300">
    <property type="entry name" value="P-loop containing nucleotide triphosphate hydrolases"/>
    <property type="match status" value="1"/>
</dbReference>
<dbReference type="GO" id="GO:0005524">
    <property type="term" value="F:ATP binding"/>
    <property type="evidence" value="ECO:0007669"/>
    <property type="project" value="UniProtKB-KW"/>
</dbReference>
<keyword evidence="2" id="KW-0067">ATP-binding</keyword>
<dbReference type="Pfam" id="PF25601">
    <property type="entry name" value="AAA_lid_14"/>
    <property type="match status" value="1"/>
</dbReference>
<evidence type="ECO:0000256" key="1">
    <source>
        <dbReference type="ARBA" id="ARBA00022741"/>
    </source>
</evidence>
<evidence type="ECO:0000259" key="3">
    <source>
        <dbReference type="PROSITE" id="PS50045"/>
    </source>
</evidence>
<dbReference type="PROSITE" id="PS50045">
    <property type="entry name" value="SIGMA54_INTERACT_4"/>
    <property type="match status" value="1"/>
</dbReference>
<dbReference type="SMART" id="SM00382">
    <property type="entry name" value="AAA"/>
    <property type="match status" value="1"/>
</dbReference>
<dbReference type="InterPro" id="IPR027417">
    <property type="entry name" value="P-loop_NTPase"/>
</dbReference>
<dbReference type="PANTHER" id="PTHR32071:SF14">
    <property type="entry name" value="TRANSCRIPTIONAL REGULATORY PROTEIN RTCR"/>
    <property type="match status" value="1"/>
</dbReference>
<keyword evidence="1" id="KW-0547">Nucleotide-binding</keyword>
<dbReference type="CDD" id="cd00009">
    <property type="entry name" value="AAA"/>
    <property type="match status" value="1"/>
</dbReference>
<dbReference type="InterPro" id="IPR025662">
    <property type="entry name" value="Sigma_54_int_dom_ATP-bd_1"/>
</dbReference>
<reference evidence="4 5" key="1">
    <citation type="submission" date="2015-06" db="EMBL/GenBank/DDBJ databases">
        <title>Draft genome sequencing of a biphenyl-degrading bacterium, Janthinobacterium lividum MEG1.</title>
        <authorList>
            <person name="Shimodaira J."/>
            <person name="Hatta T."/>
        </authorList>
    </citation>
    <scope>NUCLEOTIDE SEQUENCE [LARGE SCALE GENOMIC DNA]</scope>
    <source>
        <strain evidence="4 5">MEG1</strain>
    </source>
</reference>
<dbReference type="InterPro" id="IPR058031">
    <property type="entry name" value="AAA_lid_NorR"/>
</dbReference>
<accession>A0A1S1UBL2</accession>
<evidence type="ECO:0000256" key="2">
    <source>
        <dbReference type="ARBA" id="ARBA00022840"/>
    </source>
</evidence>
<dbReference type="RefSeq" id="WP_242428387.1">
    <property type="nucleotide sequence ID" value="NZ_LFKP01000005.1"/>
</dbReference>
<protein>
    <submittedName>
        <fullName evidence="4">RNA polymerase subunit sigma-54</fullName>
    </submittedName>
</protein>
<dbReference type="SUPFAM" id="SSF52540">
    <property type="entry name" value="P-loop containing nucleoside triphosphate hydrolases"/>
    <property type="match status" value="1"/>
</dbReference>
<dbReference type="Gene3D" id="1.10.8.60">
    <property type="match status" value="1"/>
</dbReference>
<dbReference type="AlphaFoldDB" id="A0A1S1UBL2"/>
<feature type="domain" description="Sigma-54 factor interaction" evidence="3">
    <location>
        <begin position="129"/>
        <end position="355"/>
    </location>
</feature>
<dbReference type="EMBL" id="LFKP01000005">
    <property type="protein sequence ID" value="OHV97686.1"/>
    <property type="molecule type" value="Genomic_DNA"/>
</dbReference>
<evidence type="ECO:0000313" key="5">
    <source>
        <dbReference type="Proteomes" id="UP000179840"/>
    </source>
</evidence>
<dbReference type="InterPro" id="IPR002078">
    <property type="entry name" value="Sigma_54_int"/>
</dbReference>
<dbReference type="Pfam" id="PF00158">
    <property type="entry name" value="Sigma54_activat"/>
    <property type="match status" value="1"/>
</dbReference>
<comment type="caution">
    <text evidence="4">The sequence shown here is derived from an EMBL/GenBank/DDBJ whole genome shotgun (WGS) entry which is preliminary data.</text>
</comment>
<gene>
    <name evidence="4" type="ORF">AKG95_11015</name>
</gene>
<dbReference type="GO" id="GO:0006355">
    <property type="term" value="P:regulation of DNA-templated transcription"/>
    <property type="evidence" value="ECO:0007669"/>
    <property type="project" value="InterPro"/>
</dbReference>
<dbReference type="Proteomes" id="UP000179840">
    <property type="component" value="Unassembled WGS sequence"/>
</dbReference>
<dbReference type="InterPro" id="IPR003593">
    <property type="entry name" value="AAA+_ATPase"/>
</dbReference>
<dbReference type="PANTHER" id="PTHR32071">
    <property type="entry name" value="TRANSCRIPTIONAL REGULATORY PROTEIN"/>
    <property type="match status" value="1"/>
</dbReference>
<name>A0A1S1UBL2_9BURK</name>